<name>A0A4R6YMF9_9GAMM</name>
<feature type="region of interest" description="Disordered" evidence="1">
    <location>
        <begin position="1"/>
        <end position="95"/>
    </location>
</feature>
<dbReference type="Proteomes" id="UP000295293">
    <property type="component" value="Unassembled WGS sequence"/>
</dbReference>
<feature type="compositionally biased region" description="Basic residues" evidence="1">
    <location>
        <begin position="1"/>
        <end position="10"/>
    </location>
</feature>
<keyword evidence="3" id="KW-1185">Reference proteome</keyword>
<accession>A0A4R6YMF9</accession>
<feature type="compositionally biased region" description="Basic residues" evidence="1">
    <location>
        <begin position="40"/>
        <end position="54"/>
    </location>
</feature>
<dbReference type="EMBL" id="SNZH01000021">
    <property type="protein sequence ID" value="TDR38404.1"/>
    <property type="molecule type" value="Genomic_DNA"/>
</dbReference>
<reference evidence="2 3" key="1">
    <citation type="submission" date="2019-03" db="EMBL/GenBank/DDBJ databases">
        <title>Genomic Encyclopedia of Type Strains, Phase IV (KMG-IV): sequencing the most valuable type-strain genomes for metagenomic binning, comparative biology and taxonomic classification.</title>
        <authorList>
            <person name="Goeker M."/>
        </authorList>
    </citation>
    <scope>NUCLEOTIDE SEQUENCE [LARGE SCALE GENOMIC DNA]</scope>
    <source>
        <strain evidence="2 3">DSM 21667</strain>
    </source>
</reference>
<sequence length="223" mass="24878">MCRTQVKARRPAQSGSDNTLGVGRSHRLGLARTAAQGRCGRSRRGRPWTRRLHRSDRSPDGHRPVIGAGSDQQEARRVRRRSMPSAMRTSGHRVTRRIRQSLNGYDWQSRQWAQGGDRRQAWRLLAQVTLAAMGGAQGRIAAERGTVARRGCFDRDGIAVIGMLGVGGHGRHRRKCARRMARQGQLGPHQCQHRQQRNRCTPAVAAEAVHCRSHSNAVRRVGS</sequence>
<evidence type="ECO:0000313" key="2">
    <source>
        <dbReference type="EMBL" id="TDR38404.1"/>
    </source>
</evidence>
<proteinExistence type="predicted"/>
<protein>
    <submittedName>
        <fullName evidence="2">Uncharacterized protein</fullName>
    </submittedName>
</protein>
<comment type="caution">
    <text evidence="2">The sequence shown here is derived from an EMBL/GenBank/DDBJ whole genome shotgun (WGS) entry which is preliminary data.</text>
</comment>
<dbReference type="AlphaFoldDB" id="A0A4R6YMF9"/>
<evidence type="ECO:0000256" key="1">
    <source>
        <dbReference type="SAM" id="MobiDB-lite"/>
    </source>
</evidence>
<evidence type="ECO:0000313" key="3">
    <source>
        <dbReference type="Proteomes" id="UP000295293"/>
    </source>
</evidence>
<organism evidence="2 3">
    <name type="scientific">Tahibacter aquaticus</name>
    <dbReference type="NCBI Taxonomy" id="520092"/>
    <lineage>
        <taxon>Bacteria</taxon>
        <taxon>Pseudomonadati</taxon>
        <taxon>Pseudomonadota</taxon>
        <taxon>Gammaproteobacteria</taxon>
        <taxon>Lysobacterales</taxon>
        <taxon>Rhodanobacteraceae</taxon>
        <taxon>Tahibacter</taxon>
    </lineage>
</organism>
<gene>
    <name evidence="2" type="ORF">DFR29_12176</name>
</gene>